<keyword evidence="2" id="KW-1185">Reference proteome</keyword>
<dbReference type="InterPro" id="IPR025833">
    <property type="entry name" value="GDYXXLXY"/>
</dbReference>
<dbReference type="EMBL" id="PQVG01000002">
    <property type="protein sequence ID" value="POY40916.1"/>
    <property type="molecule type" value="Genomic_DNA"/>
</dbReference>
<sequence>MKNKNILITLFLLVVLAQLFVPLQMIYHQEDIINTGKMLKFQCEPIDPNDPFRGKYITLNFKEEGIKVKNLKEWNRNETIFAKIETAKDGFAKIKSISRTEPTDNSIYLKLKIDYIADYDYEHKIYLDFPFDRFYMNENKAKTAETVYAESTIDTTKIAYALVATKNGEAVIKDVLIDNISIKELAKAKNNSNK</sequence>
<dbReference type="Pfam" id="PF14345">
    <property type="entry name" value="GDYXXLXY"/>
    <property type="match status" value="1"/>
</dbReference>
<dbReference type="AlphaFoldDB" id="A0A2S5AEJ0"/>
<dbReference type="RefSeq" id="WP_103805102.1">
    <property type="nucleotide sequence ID" value="NZ_PQVG01000002.1"/>
</dbReference>
<gene>
    <name evidence="1" type="ORF">C3L50_05320</name>
</gene>
<organism evidence="1 2">
    <name type="scientific">Flavobacterium alvei</name>
    <dbReference type="NCBI Taxonomy" id="2080416"/>
    <lineage>
        <taxon>Bacteria</taxon>
        <taxon>Pseudomonadati</taxon>
        <taxon>Bacteroidota</taxon>
        <taxon>Flavobacteriia</taxon>
        <taxon>Flavobacteriales</taxon>
        <taxon>Flavobacteriaceae</taxon>
        <taxon>Flavobacterium</taxon>
    </lineage>
</organism>
<accession>A0A2S5AEJ0</accession>
<dbReference type="OrthoDB" id="4868247at2"/>
<comment type="caution">
    <text evidence="1">The sequence shown here is derived from an EMBL/GenBank/DDBJ whole genome shotgun (WGS) entry which is preliminary data.</text>
</comment>
<protein>
    <recommendedName>
        <fullName evidence="3">GDYXXLXY protein</fullName>
    </recommendedName>
</protein>
<reference evidence="1 2" key="1">
    <citation type="submission" date="2018-01" db="EMBL/GenBank/DDBJ databases">
        <authorList>
            <person name="Gaut B.S."/>
            <person name="Morton B.R."/>
            <person name="Clegg M.T."/>
            <person name="Duvall M.R."/>
        </authorList>
    </citation>
    <scope>NUCLEOTIDE SEQUENCE [LARGE SCALE GENOMIC DNA]</scope>
    <source>
        <strain evidence="1 2">HR-AY</strain>
    </source>
</reference>
<name>A0A2S5AEJ0_9FLAO</name>
<evidence type="ECO:0000313" key="1">
    <source>
        <dbReference type="EMBL" id="POY40916.1"/>
    </source>
</evidence>
<dbReference type="Proteomes" id="UP000237310">
    <property type="component" value="Unassembled WGS sequence"/>
</dbReference>
<evidence type="ECO:0008006" key="3">
    <source>
        <dbReference type="Google" id="ProtNLM"/>
    </source>
</evidence>
<evidence type="ECO:0000313" key="2">
    <source>
        <dbReference type="Proteomes" id="UP000237310"/>
    </source>
</evidence>
<proteinExistence type="predicted"/>